<dbReference type="EMBL" id="KB908592">
    <property type="protein sequence ID" value="EOA86847.1"/>
    <property type="molecule type" value="Genomic_DNA"/>
</dbReference>
<dbReference type="Proteomes" id="UP000016935">
    <property type="component" value="Unassembled WGS sequence"/>
</dbReference>
<dbReference type="RefSeq" id="XP_008024902.1">
    <property type="nucleotide sequence ID" value="XM_008026711.1"/>
</dbReference>
<evidence type="ECO:0000256" key="2">
    <source>
        <dbReference type="ARBA" id="ARBA00022692"/>
    </source>
</evidence>
<feature type="transmembrane region" description="Helical" evidence="5">
    <location>
        <begin position="61"/>
        <end position="83"/>
    </location>
</feature>
<keyword evidence="3 5" id="KW-1133">Transmembrane helix</keyword>
<dbReference type="HOGENOM" id="CLU_033465_3_2_1"/>
<comment type="subcellular location">
    <subcellularLocation>
        <location evidence="1">Membrane</location>
        <topology evidence="1">Multi-pass membrane protein</topology>
    </subcellularLocation>
</comment>
<dbReference type="InterPro" id="IPR007568">
    <property type="entry name" value="RTA1"/>
</dbReference>
<organism evidence="6 7">
    <name type="scientific">Exserohilum turcicum (strain 28A)</name>
    <name type="common">Northern leaf blight fungus</name>
    <name type="synonym">Setosphaeria turcica</name>
    <dbReference type="NCBI Taxonomy" id="671987"/>
    <lineage>
        <taxon>Eukaryota</taxon>
        <taxon>Fungi</taxon>
        <taxon>Dikarya</taxon>
        <taxon>Ascomycota</taxon>
        <taxon>Pezizomycotina</taxon>
        <taxon>Dothideomycetes</taxon>
        <taxon>Pleosporomycetidae</taxon>
        <taxon>Pleosporales</taxon>
        <taxon>Pleosporineae</taxon>
        <taxon>Pleosporaceae</taxon>
        <taxon>Exserohilum</taxon>
    </lineage>
</organism>
<evidence type="ECO:0000313" key="7">
    <source>
        <dbReference type="Proteomes" id="UP000016935"/>
    </source>
</evidence>
<feature type="transmembrane region" description="Helical" evidence="5">
    <location>
        <begin position="27"/>
        <end position="49"/>
    </location>
</feature>
<accession>R0KFF9</accession>
<feature type="transmembrane region" description="Helical" evidence="5">
    <location>
        <begin position="270"/>
        <end position="290"/>
    </location>
</feature>
<protein>
    <recommendedName>
        <fullName evidence="8">RTA1-like protein</fullName>
    </recommendedName>
</protein>
<evidence type="ECO:0000313" key="6">
    <source>
        <dbReference type="EMBL" id="EOA86847.1"/>
    </source>
</evidence>
<keyword evidence="7" id="KW-1185">Reference proteome</keyword>
<evidence type="ECO:0008006" key="8">
    <source>
        <dbReference type="Google" id="ProtNLM"/>
    </source>
</evidence>
<feature type="transmembrane region" description="Helical" evidence="5">
    <location>
        <begin position="95"/>
        <end position="115"/>
    </location>
</feature>
<feature type="transmembrane region" description="Helical" evidence="5">
    <location>
        <begin position="232"/>
        <end position="249"/>
    </location>
</feature>
<feature type="transmembrane region" description="Helical" evidence="5">
    <location>
        <begin position="188"/>
        <end position="212"/>
    </location>
</feature>
<dbReference type="GO" id="GO:0016020">
    <property type="term" value="C:membrane"/>
    <property type="evidence" value="ECO:0007669"/>
    <property type="project" value="UniProtKB-SubCell"/>
</dbReference>
<reference evidence="6 7" key="2">
    <citation type="journal article" date="2013" name="PLoS Genet.">
        <title>Comparative genome structure, secondary metabolite, and effector coding capacity across Cochliobolus pathogens.</title>
        <authorList>
            <person name="Condon B.J."/>
            <person name="Leng Y."/>
            <person name="Wu D."/>
            <person name="Bushley K.E."/>
            <person name="Ohm R.A."/>
            <person name="Otillar R."/>
            <person name="Martin J."/>
            <person name="Schackwitz W."/>
            <person name="Grimwood J."/>
            <person name="MohdZainudin N."/>
            <person name="Xue C."/>
            <person name="Wang R."/>
            <person name="Manning V.A."/>
            <person name="Dhillon B."/>
            <person name="Tu Z.J."/>
            <person name="Steffenson B.J."/>
            <person name="Salamov A."/>
            <person name="Sun H."/>
            <person name="Lowry S."/>
            <person name="LaButti K."/>
            <person name="Han J."/>
            <person name="Copeland A."/>
            <person name="Lindquist E."/>
            <person name="Barry K."/>
            <person name="Schmutz J."/>
            <person name="Baker S.E."/>
            <person name="Ciuffetti L.M."/>
            <person name="Grigoriev I.V."/>
            <person name="Zhong S."/>
            <person name="Turgeon B.G."/>
        </authorList>
    </citation>
    <scope>NUCLEOTIDE SEQUENCE [LARGE SCALE GENOMIC DNA]</scope>
    <source>
        <strain evidence="7">28A</strain>
    </source>
</reference>
<evidence type="ECO:0000256" key="1">
    <source>
        <dbReference type="ARBA" id="ARBA00004141"/>
    </source>
</evidence>
<dbReference type="GeneID" id="19402189"/>
<dbReference type="PANTHER" id="PTHR31465">
    <property type="entry name" value="PROTEIN RTA1-RELATED"/>
    <property type="match status" value="1"/>
</dbReference>
<sequence length="350" mass="40019">MAAAAWLAARAAEFPKRDHITDKIVNPYIYDPSCALAIVGVVVVTLLSAYSFSQYLRNRSWFLWAAMIAILMLDLGFVCRLVSAYNEGQDGPFLVSWLMILLAPSFLAAACYMSLSRVIWFSCPAEALNFKTLWCWPEWITPTFVAFDLFSFVIQLIGAAQISRHYDHSPAGDRTISISERKALPGRIILVLGLVLQMTCFISFSVVSIRYFYVSRHWSAQDLGDMHLWRKLSYTINLSSVLIALRAIYRTMEIPHDREYGLQYLQRHEWCFWVFDAVPILCVLLIFILWHPGAYLPRSYTGLRLNKLQALKEKDEISSIASESRAGGYEAELNEFRPEDFHDVKATSKV</sequence>
<keyword evidence="4 5" id="KW-0472">Membrane</keyword>
<name>R0KFF9_EXST2</name>
<dbReference type="STRING" id="671987.R0KFF9"/>
<gene>
    <name evidence="6" type="ORF">SETTUDRAFT_19367</name>
</gene>
<dbReference type="OrthoDB" id="3358017at2759"/>
<dbReference type="eggNOG" id="ENOG502QURG">
    <property type="taxonomic scope" value="Eukaryota"/>
</dbReference>
<dbReference type="PANTHER" id="PTHR31465:SF28">
    <property type="entry name" value="DOMAIN PROTEIN, PUTATIVE-RELATED"/>
    <property type="match status" value="1"/>
</dbReference>
<dbReference type="AlphaFoldDB" id="R0KFF9"/>
<keyword evidence="2 5" id="KW-0812">Transmembrane</keyword>
<dbReference type="Pfam" id="PF04479">
    <property type="entry name" value="RTA1"/>
    <property type="match status" value="1"/>
</dbReference>
<evidence type="ECO:0000256" key="4">
    <source>
        <dbReference type="ARBA" id="ARBA00023136"/>
    </source>
</evidence>
<reference evidence="6 7" key="1">
    <citation type="journal article" date="2012" name="PLoS Pathog.">
        <title>Diverse lifestyles and strategies of plant pathogenesis encoded in the genomes of eighteen Dothideomycetes fungi.</title>
        <authorList>
            <person name="Ohm R.A."/>
            <person name="Feau N."/>
            <person name="Henrissat B."/>
            <person name="Schoch C.L."/>
            <person name="Horwitz B.A."/>
            <person name="Barry K.W."/>
            <person name="Condon B.J."/>
            <person name="Copeland A.C."/>
            <person name="Dhillon B."/>
            <person name="Glaser F."/>
            <person name="Hesse C.N."/>
            <person name="Kosti I."/>
            <person name="LaButti K."/>
            <person name="Lindquist E.A."/>
            <person name="Lucas S."/>
            <person name="Salamov A.A."/>
            <person name="Bradshaw R.E."/>
            <person name="Ciuffetti L."/>
            <person name="Hamelin R.C."/>
            <person name="Kema G.H.J."/>
            <person name="Lawrence C."/>
            <person name="Scott J.A."/>
            <person name="Spatafora J.W."/>
            <person name="Turgeon B.G."/>
            <person name="de Wit P.J.G.M."/>
            <person name="Zhong S."/>
            <person name="Goodwin S.B."/>
            <person name="Grigoriev I.V."/>
        </authorList>
    </citation>
    <scope>NUCLEOTIDE SEQUENCE [LARGE SCALE GENOMIC DNA]</scope>
    <source>
        <strain evidence="7">28A</strain>
    </source>
</reference>
<evidence type="ECO:0000256" key="5">
    <source>
        <dbReference type="SAM" id="Phobius"/>
    </source>
</evidence>
<evidence type="ECO:0000256" key="3">
    <source>
        <dbReference type="ARBA" id="ARBA00022989"/>
    </source>
</evidence>
<proteinExistence type="predicted"/>